<gene>
    <name evidence="8" type="ORF">KC19_7G066000</name>
</gene>
<keyword evidence="5 7" id="KW-0496">Mitochondrion</keyword>
<comment type="function">
    <text evidence="7">Arginine methyltransferase involved in the assembly or stability of mitochondrial NADH:ubiquinone oxidoreductase complex (complex I).</text>
</comment>
<dbReference type="GO" id="GO:0032259">
    <property type="term" value="P:methylation"/>
    <property type="evidence" value="ECO:0007669"/>
    <property type="project" value="UniProtKB-KW"/>
</dbReference>
<proteinExistence type="inferred from homology"/>
<sequence length="449" mass="49998">MALALHRHRHSLPLLRHLASSGLGNGRVGCQNPAGYCRAAGISTHDMAAEVTEHKSSLVRDYIHSALYEPHLGYFAAKSNAVGAITEPIWFNRILGRAAYNEYLSNLYKQHDISWFTPVEVFQPWYGYAVAEYILRTMDPSAPLKIYEVGGGTGTCANNILTYFKLRAPNVYKTMTYTSVEISAALAKKQKARVEAVKSHRGHFMVNCGSASDPRTWGTANADPCYVVMFEVLDNLPHDLVYRETPKSPWLETWVVRNQTSDSLIEERRSLQDPLIKRCLDVISQVPGTSSLVASAKSTLSRLLHFSELSWIPTGCLQLLETLHRMRPNMALITSDFSSLPDVTISGARAPIVASKENGETKDHSSYLEAMGNADIFFPTDFQLLERLDHYAATGSAEIETSERISTVVTSAEFMEQCAQVDKTKTLDGFNPLLEDYSNTKFYISLPSL</sequence>
<evidence type="ECO:0000313" key="9">
    <source>
        <dbReference type="Proteomes" id="UP000822688"/>
    </source>
</evidence>
<dbReference type="PANTHER" id="PTHR12049:SF5">
    <property type="entry name" value="PROTEIN ARGININE METHYLTRANSFERASE NDUFAF7 HOMOLOG, MITOCHONDRIAL"/>
    <property type="match status" value="1"/>
</dbReference>
<comment type="catalytic activity">
    <reaction evidence="6 7">
        <text>L-arginyl-[protein] + 2 S-adenosyl-L-methionine = N(omega),N(omega)'-dimethyl-L-arginyl-[protein] + 2 S-adenosyl-L-homocysteine + 2 H(+)</text>
        <dbReference type="Rhea" id="RHEA:48108"/>
        <dbReference type="Rhea" id="RHEA-COMP:10532"/>
        <dbReference type="Rhea" id="RHEA-COMP:11992"/>
        <dbReference type="ChEBI" id="CHEBI:15378"/>
        <dbReference type="ChEBI" id="CHEBI:29965"/>
        <dbReference type="ChEBI" id="CHEBI:57856"/>
        <dbReference type="ChEBI" id="CHEBI:59789"/>
        <dbReference type="ChEBI" id="CHEBI:88221"/>
        <dbReference type="EC" id="2.1.1.320"/>
    </reaction>
</comment>
<comment type="subcellular location">
    <subcellularLocation>
        <location evidence="1 7">Mitochondrion</location>
    </subcellularLocation>
</comment>
<organism evidence="8 9">
    <name type="scientific">Ceratodon purpureus</name>
    <name type="common">Fire moss</name>
    <name type="synonym">Dicranum purpureum</name>
    <dbReference type="NCBI Taxonomy" id="3225"/>
    <lineage>
        <taxon>Eukaryota</taxon>
        <taxon>Viridiplantae</taxon>
        <taxon>Streptophyta</taxon>
        <taxon>Embryophyta</taxon>
        <taxon>Bryophyta</taxon>
        <taxon>Bryophytina</taxon>
        <taxon>Bryopsida</taxon>
        <taxon>Dicranidae</taxon>
        <taxon>Pseudoditrichales</taxon>
        <taxon>Ditrichaceae</taxon>
        <taxon>Ceratodon</taxon>
    </lineage>
</organism>
<dbReference type="InterPro" id="IPR038375">
    <property type="entry name" value="NDUFAF7_sf"/>
</dbReference>
<protein>
    <recommendedName>
        <fullName evidence="7">Protein arginine methyltransferase NDUFAF7</fullName>
        <ecNumber evidence="7">2.1.1.320</ecNumber>
    </recommendedName>
</protein>
<evidence type="ECO:0000256" key="4">
    <source>
        <dbReference type="ARBA" id="ARBA00022679"/>
    </source>
</evidence>
<dbReference type="GO" id="GO:0005739">
    <property type="term" value="C:mitochondrion"/>
    <property type="evidence" value="ECO:0007669"/>
    <property type="project" value="UniProtKB-SubCell"/>
</dbReference>
<evidence type="ECO:0000256" key="7">
    <source>
        <dbReference type="RuleBase" id="RU364114"/>
    </source>
</evidence>
<accession>A0A8T0H7X5</accession>
<keyword evidence="3 7" id="KW-0489">Methyltransferase</keyword>
<dbReference type="InterPro" id="IPR029063">
    <property type="entry name" value="SAM-dependent_MTases_sf"/>
</dbReference>
<dbReference type="FunFam" id="3.40.50.12710:FF:000012">
    <property type="entry name" value="Protein arginine methyltransferase NDUFAF7"/>
    <property type="match status" value="1"/>
</dbReference>
<keyword evidence="4 7" id="KW-0808">Transferase</keyword>
<name>A0A8T0H7X5_CERPU</name>
<dbReference type="Proteomes" id="UP000822688">
    <property type="component" value="Chromosome 7"/>
</dbReference>
<evidence type="ECO:0000313" key="8">
    <source>
        <dbReference type="EMBL" id="KAG0566464.1"/>
    </source>
</evidence>
<dbReference type="EC" id="2.1.1.320" evidence="7"/>
<reference evidence="8" key="1">
    <citation type="submission" date="2020-06" db="EMBL/GenBank/DDBJ databases">
        <title>WGS assembly of Ceratodon purpureus strain R40.</title>
        <authorList>
            <person name="Carey S.B."/>
            <person name="Jenkins J."/>
            <person name="Shu S."/>
            <person name="Lovell J.T."/>
            <person name="Sreedasyam A."/>
            <person name="Maumus F."/>
            <person name="Tiley G.P."/>
            <person name="Fernandez-Pozo N."/>
            <person name="Barry K."/>
            <person name="Chen C."/>
            <person name="Wang M."/>
            <person name="Lipzen A."/>
            <person name="Daum C."/>
            <person name="Saski C.A."/>
            <person name="Payton A.C."/>
            <person name="Mcbreen J.C."/>
            <person name="Conrad R.E."/>
            <person name="Kollar L.M."/>
            <person name="Olsson S."/>
            <person name="Huttunen S."/>
            <person name="Landis J.B."/>
            <person name="Wickett N.J."/>
            <person name="Johnson M.G."/>
            <person name="Rensing S.A."/>
            <person name="Grimwood J."/>
            <person name="Schmutz J."/>
            <person name="Mcdaniel S.F."/>
        </authorList>
    </citation>
    <scope>NUCLEOTIDE SEQUENCE</scope>
    <source>
        <strain evidence="8">R40</strain>
    </source>
</reference>
<dbReference type="PANTHER" id="PTHR12049">
    <property type="entry name" value="PROTEIN ARGININE METHYLTRANSFERASE NDUFAF7, MITOCHONDRIAL"/>
    <property type="match status" value="1"/>
</dbReference>
<dbReference type="EMBL" id="CM026428">
    <property type="protein sequence ID" value="KAG0566464.1"/>
    <property type="molecule type" value="Genomic_DNA"/>
</dbReference>
<evidence type="ECO:0000256" key="6">
    <source>
        <dbReference type="ARBA" id="ARBA00048612"/>
    </source>
</evidence>
<comment type="caution">
    <text evidence="8">The sequence shown here is derived from an EMBL/GenBank/DDBJ whole genome shotgun (WGS) entry which is preliminary data.</text>
</comment>
<evidence type="ECO:0000256" key="5">
    <source>
        <dbReference type="ARBA" id="ARBA00023128"/>
    </source>
</evidence>
<comment type="similarity">
    <text evidence="2 7">Belongs to the NDUFAF7 family.</text>
</comment>
<dbReference type="Pfam" id="PF02636">
    <property type="entry name" value="Methyltransf_28"/>
    <property type="match status" value="1"/>
</dbReference>
<dbReference type="Gene3D" id="3.40.50.12710">
    <property type="match status" value="1"/>
</dbReference>
<evidence type="ECO:0000256" key="2">
    <source>
        <dbReference type="ARBA" id="ARBA00005891"/>
    </source>
</evidence>
<evidence type="ECO:0000256" key="3">
    <source>
        <dbReference type="ARBA" id="ARBA00022603"/>
    </source>
</evidence>
<keyword evidence="9" id="KW-1185">Reference proteome</keyword>
<dbReference type="GO" id="GO:0035243">
    <property type="term" value="F:protein-arginine omega-N symmetric methyltransferase activity"/>
    <property type="evidence" value="ECO:0007669"/>
    <property type="project" value="UniProtKB-EC"/>
</dbReference>
<dbReference type="AlphaFoldDB" id="A0A8T0H7X5"/>
<dbReference type="InterPro" id="IPR003788">
    <property type="entry name" value="NDUFAF7"/>
</dbReference>
<evidence type="ECO:0000256" key="1">
    <source>
        <dbReference type="ARBA" id="ARBA00004173"/>
    </source>
</evidence>
<dbReference type="SUPFAM" id="SSF53335">
    <property type="entry name" value="S-adenosyl-L-methionine-dependent methyltransferases"/>
    <property type="match status" value="1"/>
</dbReference>